<dbReference type="AlphaFoldDB" id="A0A2W7C6R0"/>
<evidence type="ECO:0000313" key="1">
    <source>
        <dbReference type="EMBL" id="PZV37508.1"/>
    </source>
</evidence>
<sequence>MLHVLYLVHDVSDPAVRRRIIMLRAGGAEVTLAGFRRITNPIADIEGVRPIDLGATRDGRFGQRLAAIAKAAVSIGSKLGDMPRPDLIIARNLEMLALARRARSAFGASVPIVYECLDIHRLVLRNDVMGKALRATERFLARDVKLLVTSSPAFIANYFKPFGQVAAPIELVENKYFEAAAILPGSPEAPGGSEAVESPVGPPWRIGWFGALRCRRSLELLADFSRRMEGRFEIVLRGRPALSEFPDFHAFVESEPWLSFGGPYRNPEDMASIYGEVHFSWAIDFFEAGQNSEWLLPNRLYEGCRFGAVPISMGNTETGRFLSKQDIGILLPEASPKALEATLGKMDEHRFASLKARVLGRNPRTWSYDRSDCRALVERLRSLTAVSGSFAAEALA</sequence>
<keyword evidence="1" id="KW-0808">Transferase</keyword>
<dbReference type="EMBL" id="MZXV01000032">
    <property type="protein sequence ID" value="PZV37508.1"/>
    <property type="molecule type" value="Genomic_DNA"/>
</dbReference>
<organism evidence="1 2">
    <name type="scientific">Mesorhizobium kowhaii</name>
    <dbReference type="NCBI Taxonomy" id="1300272"/>
    <lineage>
        <taxon>Bacteria</taxon>
        <taxon>Pseudomonadati</taxon>
        <taxon>Pseudomonadota</taxon>
        <taxon>Alphaproteobacteria</taxon>
        <taxon>Hyphomicrobiales</taxon>
        <taxon>Phyllobacteriaceae</taxon>
        <taxon>Mesorhizobium</taxon>
    </lineage>
</organism>
<dbReference type="RefSeq" id="WP_111544861.1">
    <property type="nucleotide sequence ID" value="NZ_MZXV01000032.1"/>
</dbReference>
<name>A0A2W7C6R0_9HYPH</name>
<accession>A0A2W7C6R0</accession>
<dbReference type="GO" id="GO:0016740">
    <property type="term" value="F:transferase activity"/>
    <property type="evidence" value="ECO:0007669"/>
    <property type="project" value="UniProtKB-KW"/>
</dbReference>
<gene>
    <name evidence="1" type="ORF">B5V02_14525</name>
</gene>
<dbReference type="OrthoDB" id="7973140at2"/>
<comment type="caution">
    <text evidence="1">The sequence shown here is derived from an EMBL/GenBank/DDBJ whole genome shotgun (WGS) entry which is preliminary data.</text>
</comment>
<keyword evidence="2" id="KW-1185">Reference proteome</keyword>
<proteinExistence type="predicted"/>
<protein>
    <submittedName>
        <fullName evidence="1">Glycosyl transferase family 1</fullName>
    </submittedName>
</protein>
<dbReference type="Proteomes" id="UP000248616">
    <property type="component" value="Unassembled WGS sequence"/>
</dbReference>
<reference evidence="2" key="1">
    <citation type="submission" date="2017-03" db="EMBL/GenBank/DDBJ databases">
        <authorList>
            <person name="Safronova V.I."/>
            <person name="Sazanova A.L."/>
            <person name="Chirak E.R."/>
        </authorList>
    </citation>
    <scope>NUCLEOTIDE SEQUENCE [LARGE SCALE GENOMIC DNA]</scope>
    <source>
        <strain evidence="2">Ach-343</strain>
    </source>
</reference>
<evidence type="ECO:0000313" key="2">
    <source>
        <dbReference type="Proteomes" id="UP000248616"/>
    </source>
</evidence>
<dbReference type="SUPFAM" id="SSF53756">
    <property type="entry name" value="UDP-Glycosyltransferase/glycogen phosphorylase"/>
    <property type="match status" value="1"/>
</dbReference>